<sequence length="177" mass="20175">MDSDMLASLILPTAKADPKTSVPILIANIRSQLRYTPSYRKAWIAKQEALEKMHSGWDASYNEVWQWCQVLERYVPGCIIDFEMTPAYTHQLLLAVAQDGSGRILPIAFAITLRTLEYYPQLSDREAYGIAHTIGYEISKDRFHEMLAVLCSVNEESANYLCNMPFEQWTQAYDGGL</sequence>
<accession>A0A9D3VPT4</accession>
<name>A0A9D3VPT4_9ROSI</name>
<protein>
    <submittedName>
        <fullName evidence="1">Uncharacterized protein</fullName>
    </submittedName>
</protein>
<dbReference type="AlphaFoldDB" id="A0A9D3VPT4"/>
<dbReference type="Proteomes" id="UP000828251">
    <property type="component" value="Unassembled WGS sequence"/>
</dbReference>
<dbReference type="EMBL" id="JAIQCV010000006">
    <property type="protein sequence ID" value="KAH1091651.1"/>
    <property type="molecule type" value="Genomic_DNA"/>
</dbReference>
<gene>
    <name evidence="1" type="ORF">J1N35_018908</name>
</gene>
<evidence type="ECO:0000313" key="2">
    <source>
        <dbReference type="Proteomes" id="UP000828251"/>
    </source>
</evidence>
<keyword evidence="2" id="KW-1185">Reference proteome</keyword>
<dbReference type="OrthoDB" id="1415334at2759"/>
<proteinExistence type="predicted"/>
<evidence type="ECO:0000313" key="1">
    <source>
        <dbReference type="EMBL" id="KAH1091651.1"/>
    </source>
</evidence>
<reference evidence="1 2" key="1">
    <citation type="journal article" date="2021" name="Plant Biotechnol. J.">
        <title>Multi-omics assisted identification of the key and species-specific regulatory components of drought-tolerant mechanisms in Gossypium stocksii.</title>
        <authorList>
            <person name="Yu D."/>
            <person name="Ke L."/>
            <person name="Zhang D."/>
            <person name="Wu Y."/>
            <person name="Sun Y."/>
            <person name="Mei J."/>
            <person name="Sun J."/>
            <person name="Sun Y."/>
        </authorList>
    </citation>
    <scope>NUCLEOTIDE SEQUENCE [LARGE SCALE GENOMIC DNA]</scope>
    <source>
        <strain evidence="2">cv. E1</strain>
        <tissue evidence="1">Leaf</tissue>
    </source>
</reference>
<comment type="caution">
    <text evidence="1">The sequence shown here is derived from an EMBL/GenBank/DDBJ whole genome shotgun (WGS) entry which is preliminary data.</text>
</comment>
<organism evidence="1 2">
    <name type="scientific">Gossypium stocksii</name>
    <dbReference type="NCBI Taxonomy" id="47602"/>
    <lineage>
        <taxon>Eukaryota</taxon>
        <taxon>Viridiplantae</taxon>
        <taxon>Streptophyta</taxon>
        <taxon>Embryophyta</taxon>
        <taxon>Tracheophyta</taxon>
        <taxon>Spermatophyta</taxon>
        <taxon>Magnoliopsida</taxon>
        <taxon>eudicotyledons</taxon>
        <taxon>Gunneridae</taxon>
        <taxon>Pentapetalae</taxon>
        <taxon>rosids</taxon>
        <taxon>malvids</taxon>
        <taxon>Malvales</taxon>
        <taxon>Malvaceae</taxon>
        <taxon>Malvoideae</taxon>
        <taxon>Gossypium</taxon>
    </lineage>
</organism>